<protein>
    <submittedName>
        <fullName evidence="3">Uncharacterized protein</fullName>
    </submittedName>
</protein>
<feature type="transmembrane region" description="Helical" evidence="2">
    <location>
        <begin position="139"/>
        <end position="158"/>
    </location>
</feature>
<dbReference type="Proteomes" id="UP000663828">
    <property type="component" value="Unassembled WGS sequence"/>
</dbReference>
<feature type="region of interest" description="Disordered" evidence="1">
    <location>
        <begin position="165"/>
        <end position="210"/>
    </location>
</feature>
<proteinExistence type="predicted"/>
<accession>A0A815KLU2</accession>
<dbReference type="EMBL" id="CAJNOR010003226">
    <property type="protein sequence ID" value="CAF1391537.1"/>
    <property type="molecule type" value="Genomic_DNA"/>
</dbReference>
<keyword evidence="2" id="KW-0812">Transmembrane</keyword>
<evidence type="ECO:0000256" key="1">
    <source>
        <dbReference type="SAM" id="MobiDB-lite"/>
    </source>
</evidence>
<gene>
    <name evidence="3" type="ORF">XAT740_LOCUS33629</name>
</gene>
<evidence type="ECO:0000313" key="4">
    <source>
        <dbReference type="Proteomes" id="UP000663828"/>
    </source>
</evidence>
<dbReference type="AlphaFoldDB" id="A0A815KLU2"/>
<evidence type="ECO:0000313" key="3">
    <source>
        <dbReference type="EMBL" id="CAF1391537.1"/>
    </source>
</evidence>
<evidence type="ECO:0000256" key="2">
    <source>
        <dbReference type="SAM" id="Phobius"/>
    </source>
</evidence>
<organism evidence="3 4">
    <name type="scientific">Adineta ricciae</name>
    <name type="common">Rotifer</name>
    <dbReference type="NCBI Taxonomy" id="249248"/>
    <lineage>
        <taxon>Eukaryota</taxon>
        <taxon>Metazoa</taxon>
        <taxon>Spiralia</taxon>
        <taxon>Gnathifera</taxon>
        <taxon>Rotifera</taxon>
        <taxon>Eurotatoria</taxon>
        <taxon>Bdelloidea</taxon>
        <taxon>Adinetida</taxon>
        <taxon>Adinetidae</taxon>
        <taxon>Adineta</taxon>
    </lineage>
</organism>
<keyword evidence="2" id="KW-1133">Transmembrane helix</keyword>
<comment type="caution">
    <text evidence="3">The sequence shown here is derived from an EMBL/GenBank/DDBJ whole genome shotgun (WGS) entry which is preliminary data.</text>
</comment>
<dbReference type="Gene3D" id="2.60.120.260">
    <property type="entry name" value="Galactose-binding domain-like"/>
    <property type="match status" value="1"/>
</dbReference>
<feature type="compositionally biased region" description="Low complexity" evidence="1">
    <location>
        <begin position="165"/>
        <end position="209"/>
    </location>
</feature>
<keyword evidence="2" id="KW-0472">Membrane</keyword>
<keyword evidence="4" id="KW-1185">Reference proteome</keyword>
<reference evidence="3" key="1">
    <citation type="submission" date="2021-02" db="EMBL/GenBank/DDBJ databases">
        <authorList>
            <person name="Nowell W R."/>
        </authorList>
    </citation>
    <scope>NUCLEOTIDE SEQUENCE</scope>
</reference>
<sequence length="370" mass="40039">MYRHRTYNRTKNWKQDPTNVIHISSKSGTSASRVHNSSDMKNVCYQPSSNHQCATGLKSAHWVKSNGSMRSQKGISLIPNIMMSTNDNSDKKSMPPKTYSTVSSVPFKSSTPIFTMKTTDVYRRFKHDYKIRGKQLHHIHPFLLLLAGLAALLVHFLTQREATTTTTTTTTTSVTTTTSTSTSTSSTSTSTSSTSSTTTTTTTSTTTTSADPCAPVSIGSTSTIYTATSGNTTAFQCQVYAWTAPASGTVTLAFQFRHDPDQWYFDDVSVSDGTNEKLLNGDFETGSLSPYWIKSTPSGSCTCCPSATVSGISNGIAPKSGTKYVIDGSNSCITQISQSFTVVLNQIYIISFWLREGGGSGQKLFKATIS</sequence>
<name>A0A815KLU2_ADIRI</name>